<feature type="region of interest" description="Disordered" evidence="1">
    <location>
        <begin position="116"/>
        <end position="137"/>
    </location>
</feature>
<accession>A0ABQ8UVY3</accession>
<proteinExistence type="predicted"/>
<protein>
    <submittedName>
        <fullName evidence="2">Uncharacterized protein</fullName>
    </submittedName>
</protein>
<reference evidence="2" key="1">
    <citation type="journal article" date="2022" name="bioRxiv">
        <title>Genomics of Preaxostyla Flagellates Illuminates Evolutionary Transitions and the Path Towards Mitochondrial Loss.</title>
        <authorList>
            <person name="Novak L.V.F."/>
            <person name="Treitli S.C."/>
            <person name="Pyrih J."/>
            <person name="Halakuc P."/>
            <person name="Pipaliya S.V."/>
            <person name="Vacek V."/>
            <person name="Brzon O."/>
            <person name="Soukal P."/>
            <person name="Eme L."/>
            <person name="Dacks J.B."/>
            <person name="Karnkowska A."/>
            <person name="Elias M."/>
            <person name="Hampl V."/>
        </authorList>
    </citation>
    <scope>NUCLEOTIDE SEQUENCE</scope>
    <source>
        <strain evidence="2">RCP-MX</strain>
    </source>
</reference>
<feature type="region of interest" description="Disordered" evidence="1">
    <location>
        <begin position="1"/>
        <end position="94"/>
    </location>
</feature>
<dbReference type="Pfam" id="PF15160">
    <property type="entry name" value="SASRP1"/>
    <property type="match status" value="1"/>
</dbReference>
<dbReference type="EMBL" id="JAPMOS010000010">
    <property type="protein sequence ID" value="KAJ4460920.1"/>
    <property type="molecule type" value="Genomic_DNA"/>
</dbReference>
<feature type="compositionally biased region" description="Basic and acidic residues" evidence="1">
    <location>
        <begin position="1"/>
        <end position="11"/>
    </location>
</feature>
<evidence type="ECO:0000313" key="2">
    <source>
        <dbReference type="EMBL" id="KAJ4460920.1"/>
    </source>
</evidence>
<comment type="caution">
    <text evidence="2">The sequence shown here is derived from an EMBL/GenBank/DDBJ whole genome shotgun (WGS) entry which is preliminary data.</text>
</comment>
<evidence type="ECO:0000256" key="1">
    <source>
        <dbReference type="SAM" id="MobiDB-lite"/>
    </source>
</evidence>
<sequence>MIPDSTPDHFRTLTRRAGTGRICETTEPPDFSSQGRRHLDGAPLPQDLTTRRLKKTVCPLFTDSDPPLDLERRHLPPPPVEKVVPPAQKKHFEDSKELFSSEIDIARSLGRRVQVPGRYGGEESGNEAGLEDTMGRHGRVSDPRAGIGGSAPGDKPYLMPEYSGRYYQAEGFLPSRVAHFEKTVRIKPLERKIAEALKEATAKSLANPRLTIEEKRQAAALREDMDAVRAEGID</sequence>
<keyword evidence="3" id="KW-1185">Reference proteome</keyword>
<name>A0ABQ8UVY3_9EUKA</name>
<gene>
    <name evidence="2" type="ORF">PAPYR_2766</name>
</gene>
<dbReference type="InterPro" id="IPR029165">
    <property type="entry name" value="SASRP1"/>
</dbReference>
<evidence type="ECO:0000313" key="3">
    <source>
        <dbReference type="Proteomes" id="UP001141327"/>
    </source>
</evidence>
<dbReference type="Proteomes" id="UP001141327">
    <property type="component" value="Unassembled WGS sequence"/>
</dbReference>
<organism evidence="2 3">
    <name type="scientific">Paratrimastix pyriformis</name>
    <dbReference type="NCBI Taxonomy" id="342808"/>
    <lineage>
        <taxon>Eukaryota</taxon>
        <taxon>Metamonada</taxon>
        <taxon>Preaxostyla</taxon>
        <taxon>Paratrimastigidae</taxon>
        <taxon>Paratrimastix</taxon>
    </lineage>
</organism>